<protein>
    <submittedName>
        <fullName evidence="1">Uncharacterized protein</fullName>
    </submittedName>
</protein>
<gene>
    <name evidence="1" type="ORF">N3K66_007443</name>
</gene>
<reference evidence="1" key="1">
    <citation type="submission" date="2022-10" db="EMBL/GenBank/DDBJ databases">
        <title>Complete Genome of Trichothecium roseum strain YXFP-22015, a Plant Pathogen Isolated from Citrus.</title>
        <authorList>
            <person name="Wang Y."/>
            <person name="Zhu L."/>
        </authorList>
    </citation>
    <scope>NUCLEOTIDE SEQUENCE</scope>
    <source>
        <strain evidence="1">YXFP-22015</strain>
    </source>
</reference>
<organism evidence="1 2">
    <name type="scientific">Trichothecium roseum</name>
    <dbReference type="NCBI Taxonomy" id="47278"/>
    <lineage>
        <taxon>Eukaryota</taxon>
        <taxon>Fungi</taxon>
        <taxon>Dikarya</taxon>
        <taxon>Ascomycota</taxon>
        <taxon>Pezizomycotina</taxon>
        <taxon>Sordariomycetes</taxon>
        <taxon>Hypocreomycetidae</taxon>
        <taxon>Hypocreales</taxon>
        <taxon>Hypocreales incertae sedis</taxon>
        <taxon>Trichothecium</taxon>
    </lineage>
</organism>
<proteinExistence type="predicted"/>
<dbReference type="EMBL" id="CM047946">
    <property type="protein sequence ID" value="KAI9897587.1"/>
    <property type="molecule type" value="Genomic_DNA"/>
</dbReference>
<evidence type="ECO:0000313" key="2">
    <source>
        <dbReference type="Proteomes" id="UP001163324"/>
    </source>
</evidence>
<keyword evidence="2" id="KW-1185">Reference proteome</keyword>
<name>A0ACC0UWI7_9HYPO</name>
<evidence type="ECO:0000313" key="1">
    <source>
        <dbReference type="EMBL" id="KAI9897587.1"/>
    </source>
</evidence>
<accession>A0ACC0UWI7</accession>
<dbReference type="Proteomes" id="UP001163324">
    <property type="component" value="Chromosome 7"/>
</dbReference>
<sequence>MATFPGSSPDMGLSIPQQDMGALVRQVNSNQLYNRQLASICQVNGLKSTGVKADLQSRIVQHIQEAYNANDVNRFQQIRASVYNSASKRPIPQKSAASRSNQTSARAGQDSNYLHPVSAGSAATGSNGYAVSPHYRPSSNMPAAGPGPGTGAAYPSKYAESRLTFKPSPFYRIHAQLGRLYTLQVVMTQHRSTVSIPLKLSENPGMQLCLQDPNFRVMVFCAGSSSSDQDICFPYQAEIKVNGGDFKANLRGLKNKPGSTRPVDITNALRLKPTYVNSVDFTYALTQKASPQKTLHRAQADPYPALLLDSIRLSSHVHHKSCQRYIPSQNSKGGCDHRVE</sequence>
<comment type="caution">
    <text evidence="1">The sequence shown here is derived from an EMBL/GenBank/DDBJ whole genome shotgun (WGS) entry which is preliminary data.</text>
</comment>